<proteinExistence type="inferred from homology"/>
<dbReference type="EC" id="1.15.1.1" evidence="2 6"/>
<dbReference type="PANTHER" id="PTHR42769">
    <property type="entry name" value="SUPEROXIDE DISMUTASE"/>
    <property type="match status" value="1"/>
</dbReference>
<evidence type="ECO:0000313" key="10">
    <source>
        <dbReference type="Proteomes" id="UP000228568"/>
    </source>
</evidence>
<dbReference type="GO" id="GO:0046872">
    <property type="term" value="F:metal ion binding"/>
    <property type="evidence" value="ECO:0007669"/>
    <property type="project" value="UniProtKB-KW"/>
</dbReference>
<dbReference type="InterPro" id="IPR001189">
    <property type="entry name" value="Mn/Fe_SOD"/>
</dbReference>
<accession>A0A2M7V7D7</accession>
<feature type="binding site" evidence="5">
    <location>
        <position position="160"/>
    </location>
    <ligand>
        <name>Mn(2+)</name>
        <dbReference type="ChEBI" id="CHEBI:29035"/>
    </ligand>
</feature>
<dbReference type="InterPro" id="IPR036314">
    <property type="entry name" value="SOD_C_sf"/>
</dbReference>
<reference evidence="10" key="1">
    <citation type="submission" date="2017-09" db="EMBL/GenBank/DDBJ databases">
        <title>Depth-based differentiation of microbial function through sediment-hosted aquifers and enrichment of novel symbionts in the deep terrestrial subsurface.</title>
        <authorList>
            <person name="Probst A.J."/>
            <person name="Ladd B."/>
            <person name="Jarett J.K."/>
            <person name="Geller-Mcgrath D.E."/>
            <person name="Sieber C.M.K."/>
            <person name="Emerson J.B."/>
            <person name="Anantharaman K."/>
            <person name="Thomas B.C."/>
            <person name="Malmstrom R."/>
            <person name="Stieglmeier M."/>
            <person name="Klingl A."/>
            <person name="Woyke T."/>
            <person name="Ryan C.M."/>
            <person name="Banfield J.F."/>
        </authorList>
    </citation>
    <scope>NUCLEOTIDE SEQUENCE [LARGE SCALE GENOMIC DNA]</scope>
</reference>
<dbReference type="PANTHER" id="PTHR42769:SF3">
    <property type="entry name" value="SUPEROXIDE DISMUTASE [FE] 2, CHLOROPLASTIC"/>
    <property type="match status" value="1"/>
</dbReference>
<dbReference type="Proteomes" id="UP000228568">
    <property type="component" value="Unassembled WGS sequence"/>
</dbReference>
<dbReference type="PRINTS" id="PR01703">
    <property type="entry name" value="MNSODISMTASE"/>
</dbReference>
<dbReference type="GO" id="GO:0004784">
    <property type="term" value="F:superoxide dismutase activity"/>
    <property type="evidence" value="ECO:0007669"/>
    <property type="project" value="UniProtKB-EC"/>
</dbReference>
<organism evidence="9 10">
    <name type="scientific">Candidatus Magasanikbacteria bacterium CG_4_10_14_0_2_um_filter_37_12</name>
    <dbReference type="NCBI Taxonomy" id="1974637"/>
    <lineage>
        <taxon>Bacteria</taxon>
        <taxon>Candidatus Magasanikiibacteriota</taxon>
    </lineage>
</organism>
<sequence length="195" mass="22227">MFTLPDLPFSKNSMPNFCSANTFNFHHDKHHAGYVNKLNDAINGTELADQTLGEIIQSSHQTGNTGVFNNSAQHFNHSFFWDSILPFGGNDPSGKLQELIQRDFGSVDDFRTEFTKISTTLFGSGWIWLIQNQEGKLEILPMPNAGTPLTEGKSPLLTLDVWEHAYYLDFQNLRAKYVEEYWNVVNWEHANSLLK</sequence>
<evidence type="ECO:0000256" key="1">
    <source>
        <dbReference type="ARBA" id="ARBA00008714"/>
    </source>
</evidence>
<keyword evidence="4 6" id="KW-0560">Oxidoreductase</keyword>
<dbReference type="InterPro" id="IPR036324">
    <property type="entry name" value="Mn/Fe_SOD_N_sf"/>
</dbReference>
<feature type="binding site" evidence="5">
    <location>
        <position position="77"/>
    </location>
    <ligand>
        <name>Mn(2+)</name>
        <dbReference type="ChEBI" id="CHEBI:29035"/>
    </ligand>
</feature>
<feature type="domain" description="Manganese/iron superoxide dismutase C-terminal" evidence="8">
    <location>
        <begin position="92"/>
        <end position="191"/>
    </location>
</feature>
<dbReference type="Pfam" id="PF00081">
    <property type="entry name" value="Sod_Fe_N"/>
    <property type="match status" value="1"/>
</dbReference>
<evidence type="ECO:0000256" key="3">
    <source>
        <dbReference type="ARBA" id="ARBA00022723"/>
    </source>
</evidence>
<dbReference type="Pfam" id="PF02777">
    <property type="entry name" value="Sod_Fe_C"/>
    <property type="match status" value="1"/>
</dbReference>
<comment type="similarity">
    <text evidence="1 6">Belongs to the iron/manganese superoxide dismutase family.</text>
</comment>
<comment type="function">
    <text evidence="6">Destroys radicals which are normally produced within the cells and which are toxic to biological systems.</text>
</comment>
<dbReference type="FunFam" id="3.55.40.20:FF:000001">
    <property type="entry name" value="Superoxide dismutase"/>
    <property type="match status" value="1"/>
</dbReference>
<evidence type="ECO:0000256" key="2">
    <source>
        <dbReference type="ARBA" id="ARBA00012682"/>
    </source>
</evidence>
<evidence type="ECO:0000259" key="8">
    <source>
        <dbReference type="Pfam" id="PF02777"/>
    </source>
</evidence>
<dbReference type="Gene3D" id="1.10.287.990">
    <property type="entry name" value="Fe,Mn superoxide dismutase (SOD) domain"/>
    <property type="match status" value="1"/>
</dbReference>
<dbReference type="PROSITE" id="PS00088">
    <property type="entry name" value="SOD_MN"/>
    <property type="match status" value="1"/>
</dbReference>
<feature type="domain" description="Manganese/iron superoxide dismutase N-terminal" evidence="7">
    <location>
        <begin position="2"/>
        <end position="83"/>
    </location>
</feature>
<dbReference type="AlphaFoldDB" id="A0A2M7V7D7"/>
<dbReference type="InterPro" id="IPR019832">
    <property type="entry name" value="Mn/Fe_SOD_C"/>
</dbReference>
<gene>
    <name evidence="9" type="ORF">COX81_03045</name>
</gene>
<evidence type="ECO:0000256" key="5">
    <source>
        <dbReference type="PIRSR" id="PIRSR000349-1"/>
    </source>
</evidence>
<comment type="catalytic activity">
    <reaction evidence="6">
        <text>2 superoxide + 2 H(+) = H2O2 + O2</text>
        <dbReference type="Rhea" id="RHEA:20696"/>
        <dbReference type="ChEBI" id="CHEBI:15378"/>
        <dbReference type="ChEBI" id="CHEBI:15379"/>
        <dbReference type="ChEBI" id="CHEBI:16240"/>
        <dbReference type="ChEBI" id="CHEBI:18421"/>
        <dbReference type="EC" id="1.15.1.1"/>
    </reaction>
</comment>
<dbReference type="EMBL" id="PFPK01000037">
    <property type="protein sequence ID" value="PIZ94630.1"/>
    <property type="molecule type" value="Genomic_DNA"/>
</dbReference>
<name>A0A2M7V7D7_9BACT</name>
<evidence type="ECO:0000256" key="4">
    <source>
        <dbReference type="ARBA" id="ARBA00023002"/>
    </source>
</evidence>
<dbReference type="SUPFAM" id="SSF54719">
    <property type="entry name" value="Fe,Mn superoxide dismutase (SOD), C-terminal domain"/>
    <property type="match status" value="1"/>
</dbReference>
<dbReference type="InterPro" id="IPR019833">
    <property type="entry name" value="Mn/Fe_SOD_BS"/>
</dbReference>
<dbReference type="Gene3D" id="3.55.40.20">
    <property type="entry name" value="Iron/manganese superoxide dismutase, C-terminal domain"/>
    <property type="match status" value="1"/>
</dbReference>
<feature type="binding site" evidence="5">
    <location>
        <position position="164"/>
    </location>
    <ligand>
        <name>Mn(2+)</name>
        <dbReference type="ChEBI" id="CHEBI:29035"/>
    </ligand>
</feature>
<evidence type="ECO:0000313" key="9">
    <source>
        <dbReference type="EMBL" id="PIZ94630.1"/>
    </source>
</evidence>
<comment type="caution">
    <text evidence="9">The sequence shown here is derived from an EMBL/GenBank/DDBJ whole genome shotgun (WGS) entry which is preliminary data.</text>
</comment>
<dbReference type="SUPFAM" id="SSF46609">
    <property type="entry name" value="Fe,Mn superoxide dismutase (SOD), N-terminal domain"/>
    <property type="match status" value="1"/>
</dbReference>
<evidence type="ECO:0000256" key="6">
    <source>
        <dbReference type="RuleBase" id="RU000414"/>
    </source>
</evidence>
<evidence type="ECO:0000259" key="7">
    <source>
        <dbReference type="Pfam" id="PF00081"/>
    </source>
</evidence>
<feature type="binding site" evidence="5">
    <location>
        <position position="26"/>
    </location>
    <ligand>
        <name>Mn(2+)</name>
        <dbReference type="ChEBI" id="CHEBI:29035"/>
    </ligand>
</feature>
<protein>
    <recommendedName>
        <fullName evidence="2 6">Superoxide dismutase</fullName>
        <ecNumber evidence="2 6">1.15.1.1</ecNumber>
    </recommendedName>
</protein>
<keyword evidence="3 5" id="KW-0479">Metal-binding</keyword>
<dbReference type="PIRSF" id="PIRSF000349">
    <property type="entry name" value="SODismutase"/>
    <property type="match status" value="1"/>
</dbReference>
<dbReference type="InterPro" id="IPR019831">
    <property type="entry name" value="Mn/Fe_SOD_N"/>
</dbReference>